<accession>A0A382A8Z2</accession>
<dbReference type="AlphaFoldDB" id="A0A382A8Z2"/>
<name>A0A382A8Z2_9ZZZZ</name>
<sequence>FKDDSDRYSCGLFETAVCMKSRIPYHSLL</sequence>
<evidence type="ECO:0000313" key="1">
    <source>
        <dbReference type="EMBL" id="SVA97517.1"/>
    </source>
</evidence>
<protein>
    <submittedName>
        <fullName evidence="1">Uncharacterized protein</fullName>
    </submittedName>
</protein>
<gene>
    <name evidence="1" type="ORF">METZ01_LOCUS150371</name>
</gene>
<dbReference type="EMBL" id="UINC01024246">
    <property type="protein sequence ID" value="SVA97517.1"/>
    <property type="molecule type" value="Genomic_DNA"/>
</dbReference>
<reference evidence="1" key="1">
    <citation type="submission" date="2018-05" db="EMBL/GenBank/DDBJ databases">
        <authorList>
            <person name="Lanie J.A."/>
            <person name="Ng W.-L."/>
            <person name="Kazmierczak K.M."/>
            <person name="Andrzejewski T.M."/>
            <person name="Davidsen T.M."/>
            <person name="Wayne K.J."/>
            <person name="Tettelin H."/>
            <person name="Glass J.I."/>
            <person name="Rusch D."/>
            <person name="Podicherti R."/>
            <person name="Tsui H.-C.T."/>
            <person name="Winkler M.E."/>
        </authorList>
    </citation>
    <scope>NUCLEOTIDE SEQUENCE</scope>
</reference>
<proteinExistence type="predicted"/>
<feature type="non-terminal residue" evidence="1">
    <location>
        <position position="1"/>
    </location>
</feature>
<organism evidence="1">
    <name type="scientific">marine metagenome</name>
    <dbReference type="NCBI Taxonomy" id="408172"/>
    <lineage>
        <taxon>unclassified sequences</taxon>
        <taxon>metagenomes</taxon>
        <taxon>ecological metagenomes</taxon>
    </lineage>
</organism>